<organism evidence="15 16">
    <name type="scientific">Exophiala oligosperma</name>
    <dbReference type="NCBI Taxonomy" id="215243"/>
    <lineage>
        <taxon>Eukaryota</taxon>
        <taxon>Fungi</taxon>
        <taxon>Dikarya</taxon>
        <taxon>Ascomycota</taxon>
        <taxon>Pezizomycotina</taxon>
        <taxon>Eurotiomycetes</taxon>
        <taxon>Chaetothyriomycetidae</taxon>
        <taxon>Chaetothyriales</taxon>
        <taxon>Herpotrichiellaceae</taxon>
        <taxon>Exophiala</taxon>
    </lineage>
</organism>
<evidence type="ECO:0000256" key="9">
    <source>
        <dbReference type="ARBA" id="ARBA00023015"/>
    </source>
</evidence>
<dbReference type="OrthoDB" id="2288868at2759"/>
<dbReference type="Pfam" id="PF08738">
    <property type="entry name" value="Gon7"/>
    <property type="match status" value="1"/>
</dbReference>
<dbReference type="AlphaFoldDB" id="A0A0D2DPP4"/>
<dbReference type="HOGENOM" id="CLU_146833_2_1_1"/>
<keyword evidence="8" id="KW-0779">Telomere</keyword>
<dbReference type="RefSeq" id="XP_016264671.1">
    <property type="nucleotide sequence ID" value="XM_016403666.1"/>
</dbReference>
<evidence type="ECO:0000256" key="14">
    <source>
        <dbReference type="SAM" id="MobiDB-lite"/>
    </source>
</evidence>
<reference evidence="15 16" key="1">
    <citation type="submission" date="2015-01" db="EMBL/GenBank/DDBJ databases">
        <title>The Genome Sequence of Exophiala oligosperma CBS72588.</title>
        <authorList>
            <consortium name="The Broad Institute Genomics Platform"/>
            <person name="Cuomo C."/>
            <person name="de Hoog S."/>
            <person name="Gorbushina A."/>
            <person name="Stielow B."/>
            <person name="Teixiera M."/>
            <person name="Abouelleil A."/>
            <person name="Chapman S.B."/>
            <person name="Priest M."/>
            <person name="Young S.K."/>
            <person name="Wortman J."/>
            <person name="Nusbaum C."/>
            <person name="Birren B."/>
        </authorList>
    </citation>
    <scope>NUCLEOTIDE SEQUENCE [LARGE SCALE GENOMIC DNA]</scope>
    <source>
        <strain evidence="15 16">CBS 72588</strain>
    </source>
</reference>
<evidence type="ECO:0000256" key="5">
    <source>
        <dbReference type="ARBA" id="ARBA00019746"/>
    </source>
</evidence>
<evidence type="ECO:0000313" key="16">
    <source>
        <dbReference type="Proteomes" id="UP000053342"/>
    </source>
</evidence>
<evidence type="ECO:0000256" key="8">
    <source>
        <dbReference type="ARBA" id="ARBA00022895"/>
    </source>
</evidence>
<evidence type="ECO:0000313" key="15">
    <source>
        <dbReference type="EMBL" id="KIW44455.1"/>
    </source>
</evidence>
<evidence type="ECO:0000256" key="11">
    <source>
        <dbReference type="ARBA" id="ARBA00023163"/>
    </source>
</evidence>
<proteinExistence type="inferred from homology"/>
<feature type="compositionally biased region" description="Acidic residues" evidence="14">
    <location>
        <begin position="90"/>
        <end position="106"/>
    </location>
</feature>
<evidence type="ECO:0000256" key="1">
    <source>
        <dbReference type="ARBA" id="ARBA00004123"/>
    </source>
</evidence>
<dbReference type="GO" id="GO:0008033">
    <property type="term" value="P:tRNA processing"/>
    <property type="evidence" value="ECO:0007669"/>
    <property type="project" value="UniProtKB-KW"/>
</dbReference>
<evidence type="ECO:0000256" key="7">
    <source>
        <dbReference type="ARBA" id="ARBA00022694"/>
    </source>
</evidence>
<protein>
    <recommendedName>
        <fullName evidence="5">EKC/KEOPS complex subunit GON7</fullName>
    </recommendedName>
</protein>
<keyword evidence="11" id="KW-0804">Transcription</keyword>
<evidence type="ECO:0000256" key="13">
    <source>
        <dbReference type="ARBA" id="ARBA00025393"/>
    </source>
</evidence>
<keyword evidence="7" id="KW-0819">tRNA processing</keyword>
<evidence type="ECO:0000256" key="10">
    <source>
        <dbReference type="ARBA" id="ARBA00023159"/>
    </source>
</evidence>
<comment type="subunit">
    <text evidence="4">Component of the EKC/KEOPS complex composed of at least BUD32, CGI121, GON7, KAE1 and PCC1; the whole complex dimerizes.</text>
</comment>
<dbReference type="EMBL" id="KN847334">
    <property type="protein sequence ID" value="KIW44455.1"/>
    <property type="molecule type" value="Genomic_DNA"/>
</dbReference>
<comment type="similarity">
    <text evidence="3">Belongs to the GON7 family.</text>
</comment>
<keyword evidence="6" id="KW-0158">Chromosome</keyword>
<evidence type="ECO:0000256" key="12">
    <source>
        <dbReference type="ARBA" id="ARBA00023242"/>
    </source>
</evidence>
<accession>A0A0D2DPP4</accession>
<comment type="subcellular location">
    <subcellularLocation>
        <location evidence="2">Chromosome</location>
        <location evidence="2">Telomere</location>
    </subcellularLocation>
    <subcellularLocation>
        <location evidence="1">Nucleus</location>
    </subcellularLocation>
</comment>
<evidence type="ECO:0000256" key="2">
    <source>
        <dbReference type="ARBA" id="ARBA00004574"/>
    </source>
</evidence>
<dbReference type="GO" id="GO:0005634">
    <property type="term" value="C:nucleus"/>
    <property type="evidence" value="ECO:0007669"/>
    <property type="project" value="UniProtKB-SubCell"/>
</dbReference>
<evidence type="ECO:0000256" key="4">
    <source>
        <dbReference type="ARBA" id="ARBA00011534"/>
    </source>
</evidence>
<dbReference type="InterPro" id="IPR014849">
    <property type="entry name" value="EKC/KEOPS_Gon7"/>
</dbReference>
<sequence>MSTHADHPSTVLKASYVSPSGSTDFQHVIAKPASRAVGAEAKTEYLRDLRASSRKLQDEINKFLTDKMEEDKQAQSRASNGGTLLQTTQEELEEENYGEEVAEDDA</sequence>
<dbReference type="VEuPathDB" id="FungiDB:PV06_02923"/>
<gene>
    <name evidence="15" type="ORF">PV06_02923</name>
</gene>
<keyword evidence="9" id="KW-0805">Transcription regulation</keyword>
<feature type="region of interest" description="Disordered" evidence="14">
    <location>
        <begin position="68"/>
        <end position="106"/>
    </location>
</feature>
<dbReference type="Proteomes" id="UP000053342">
    <property type="component" value="Unassembled WGS sequence"/>
</dbReference>
<dbReference type="GO" id="GO:0000781">
    <property type="term" value="C:chromosome, telomeric region"/>
    <property type="evidence" value="ECO:0007669"/>
    <property type="project" value="UniProtKB-SubCell"/>
</dbReference>
<comment type="function">
    <text evidence="13">Component of the EKC/KEOPS complex that is required for the formation of a threonylcarbamoyl group on adenosine at position 37 (t(6)A37) in tRNAs that read codons beginning with adenine. The complex is probably involved in the transfer of the threonylcarbamoyl moiety of threonylcarbamoyl-AMP (TC-AMP) to the N6 group of A37. GON7 likely plays a supporting role to the catalytic subunit KAE1 in the complex. The EKC/KEOPS complex also promotes both telomere uncapping and telomere elongation. The complex is required for efficient recruitment of transcriptional coactivators.</text>
</comment>
<name>A0A0D2DPP4_9EURO</name>
<keyword evidence="16" id="KW-1185">Reference proteome</keyword>
<evidence type="ECO:0000256" key="6">
    <source>
        <dbReference type="ARBA" id="ARBA00022454"/>
    </source>
</evidence>
<evidence type="ECO:0000256" key="3">
    <source>
        <dbReference type="ARBA" id="ARBA00008529"/>
    </source>
</evidence>
<keyword evidence="12" id="KW-0539">Nucleus</keyword>
<keyword evidence="10" id="KW-0010">Activator</keyword>
<dbReference type="GeneID" id="27354997"/>